<organism evidence="1">
    <name type="scientific">hydrothermal vent metagenome</name>
    <dbReference type="NCBI Taxonomy" id="652676"/>
    <lineage>
        <taxon>unclassified sequences</taxon>
        <taxon>metagenomes</taxon>
        <taxon>ecological metagenomes</taxon>
    </lineage>
</organism>
<name>A0A3B1CIN3_9ZZZZ</name>
<proteinExistence type="predicted"/>
<accession>A0A3B1CIN3</accession>
<evidence type="ECO:0008006" key="2">
    <source>
        <dbReference type="Google" id="ProtNLM"/>
    </source>
</evidence>
<dbReference type="AlphaFoldDB" id="A0A3B1CIN3"/>
<reference evidence="1" key="1">
    <citation type="submission" date="2018-06" db="EMBL/GenBank/DDBJ databases">
        <authorList>
            <person name="Zhirakovskaya E."/>
        </authorList>
    </citation>
    <scope>NUCLEOTIDE SEQUENCE</scope>
</reference>
<sequence length="550" mass="65696">MIKFFLSLLLLVFISCSESINDPTTNKDGELRKILVRDANKLLSYSYQNKTKEIVFNRKDKSILSFDYNKETGNIFMVLYESDIAKNKNYTSLVKLDQEGDLIEIRKDTSKNGEGFSSYNNINVSKNEKYLALDGMLYEGGFFSVYDLEDNIFISFNGKQYTEYVEFFMWSPDGNGIYVHSHDYLVFYDLINKTITMLDSPNIRDYLTEEYLIQYGYVGKRFDYMQAVGIDNLKYVNWNTSSSKFLYINDNTLFLYDLISSKSEEILSVEKYVSFFGKYFYVIWDVPSNSQTTFPYLNNNDMIVSFDSTVLNTIPNLNDSLNYKPEKNYSISYMRPNWNNWYQSMDKYYFRKEISAEKFHIAEFDFHLWYYALEMTPTFWFLVTDFDDFNFDSSKFVQQFSDYITEYYQDYTYFKTLNYPKGLEQNRELYEKSILIDYKFQVLFLSFFKSKDTLKFKDDVYSLLSHINKSEIDSVFALLSDTNIQENKRVIHFYATIHNNFLNYYGLIIVKDIDSLLKEQLIEFLEDDWIYKVNGLMTREYLRNKIYSYQ</sequence>
<dbReference type="SUPFAM" id="SSF82171">
    <property type="entry name" value="DPP6 N-terminal domain-like"/>
    <property type="match status" value="1"/>
</dbReference>
<dbReference type="EMBL" id="UOGD01000339">
    <property type="protein sequence ID" value="VAX26441.1"/>
    <property type="molecule type" value="Genomic_DNA"/>
</dbReference>
<dbReference type="PROSITE" id="PS51257">
    <property type="entry name" value="PROKAR_LIPOPROTEIN"/>
    <property type="match status" value="1"/>
</dbReference>
<gene>
    <name evidence="1" type="ORF">MNBD_IGNAVI01-55</name>
</gene>
<evidence type="ECO:0000313" key="1">
    <source>
        <dbReference type="EMBL" id="VAX26441.1"/>
    </source>
</evidence>
<protein>
    <recommendedName>
        <fullName evidence="2">Lipoprotein</fullName>
    </recommendedName>
</protein>